<dbReference type="AlphaFoldDB" id="A0AAE0NP67"/>
<dbReference type="SUPFAM" id="SSF54427">
    <property type="entry name" value="NTF2-like"/>
    <property type="match status" value="1"/>
</dbReference>
<evidence type="ECO:0000313" key="3">
    <source>
        <dbReference type="Proteomes" id="UP001285441"/>
    </source>
</evidence>
<reference evidence="2" key="1">
    <citation type="journal article" date="2023" name="Mol. Phylogenet. Evol.">
        <title>Genome-scale phylogeny and comparative genomics of the fungal order Sordariales.</title>
        <authorList>
            <person name="Hensen N."/>
            <person name="Bonometti L."/>
            <person name="Westerberg I."/>
            <person name="Brannstrom I.O."/>
            <person name="Guillou S."/>
            <person name="Cros-Aarteil S."/>
            <person name="Calhoun S."/>
            <person name="Haridas S."/>
            <person name="Kuo A."/>
            <person name="Mondo S."/>
            <person name="Pangilinan J."/>
            <person name="Riley R."/>
            <person name="LaButti K."/>
            <person name="Andreopoulos B."/>
            <person name="Lipzen A."/>
            <person name="Chen C."/>
            <person name="Yan M."/>
            <person name="Daum C."/>
            <person name="Ng V."/>
            <person name="Clum A."/>
            <person name="Steindorff A."/>
            <person name="Ohm R.A."/>
            <person name="Martin F."/>
            <person name="Silar P."/>
            <person name="Natvig D.O."/>
            <person name="Lalanne C."/>
            <person name="Gautier V."/>
            <person name="Ament-Velasquez S.L."/>
            <person name="Kruys A."/>
            <person name="Hutchinson M.I."/>
            <person name="Powell A.J."/>
            <person name="Barry K."/>
            <person name="Miller A.N."/>
            <person name="Grigoriev I.V."/>
            <person name="Debuchy R."/>
            <person name="Gladieux P."/>
            <person name="Hiltunen Thoren M."/>
            <person name="Johannesson H."/>
        </authorList>
    </citation>
    <scope>NUCLEOTIDE SEQUENCE</scope>
    <source>
        <strain evidence="2">CBS 232.78</strain>
    </source>
</reference>
<sequence>MRTSAVLATLVATFTVPAASAPAGDAGVFARQQTGKGKFCEKTVPAPPDDVVRARHDKFVDAFLVKRDIVETFTYIAPEYINNNVTSPDSAQRALDFLSRLWGNQNITVHRTLYRDNYSWLNYAGMAGSNIIDRYRWEGGCIVQHWDRGETWPA</sequence>
<keyword evidence="3" id="KW-1185">Reference proteome</keyword>
<feature type="signal peptide" evidence="1">
    <location>
        <begin position="1"/>
        <end position="20"/>
    </location>
</feature>
<organism evidence="2 3">
    <name type="scientific">Podospora didyma</name>
    <dbReference type="NCBI Taxonomy" id="330526"/>
    <lineage>
        <taxon>Eukaryota</taxon>
        <taxon>Fungi</taxon>
        <taxon>Dikarya</taxon>
        <taxon>Ascomycota</taxon>
        <taxon>Pezizomycotina</taxon>
        <taxon>Sordariomycetes</taxon>
        <taxon>Sordariomycetidae</taxon>
        <taxon>Sordariales</taxon>
        <taxon>Podosporaceae</taxon>
        <taxon>Podospora</taxon>
    </lineage>
</organism>
<dbReference type="InterPro" id="IPR032710">
    <property type="entry name" value="NTF2-like_dom_sf"/>
</dbReference>
<evidence type="ECO:0000313" key="2">
    <source>
        <dbReference type="EMBL" id="KAK3385173.1"/>
    </source>
</evidence>
<evidence type="ECO:0000256" key="1">
    <source>
        <dbReference type="SAM" id="SignalP"/>
    </source>
</evidence>
<evidence type="ECO:0008006" key="4">
    <source>
        <dbReference type="Google" id="ProtNLM"/>
    </source>
</evidence>
<protein>
    <recommendedName>
        <fullName evidence="4">SnoaL-like domain-containing protein</fullName>
    </recommendedName>
</protein>
<feature type="chain" id="PRO_5042242749" description="SnoaL-like domain-containing protein" evidence="1">
    <location>
        <begin position="21"/>
        <end position="154"/>
    </location>
</feature>
<reference evidence="2" key="2">
    <citation type="submission" date="2023-06" db="EMBL/GenBank/DDBJ databases">
        <authorList>
            <consortium name="Lawrence Berkeley National Laboratory"/>
            <person name="Haridas S."/>
            <person name="Hensen N."/>
            <person name="Bonometti L."/>
            <person name="Westerberg I."/>
            <person name="Brannstrom I.O."/>
            <person name="Guillou S."/>
            <person name="Cros-Aarteil S."/>
            <person name="Calhoun S."/>
            <person name="Kuo A."/>
            <person name="Mondo S."/>
            <person name="Pangilinan J."/>
            <person name="Riley R."/>
            <person name="LaButti K."/>
            <person name="Andreopoulos B."/>
            <person name="Lipzen A."/>
            <person name="Chen C."/>
            <person name="Yanf M."/>
            <person name="Daum C."/>
            <person name="Ng V."/>
            <person name="Clum A."/>
            <person name="Steindorff A."/>
            <person name="Ohm R."/>
            <person name="Martin F."/>
            <person name="Silar P."/>
            <person name="Natvig D."/>
            <person name="Lalanne C."/>
            <person name="Gautier V."/>
            <person name="Ament-velasquez S.L."/>
            <person name="Kruys A."/>
            <person name="Hutchinson M.I."/>
            <person name="Powell A.J."/>
            <person name="Barry K."/>
            <person name="Miller A.N."/>
            <person name="Grigoriev I.V."/>
            <person name="Debuchy R."/>
            <person name="Gladieux P."/>
            <person name="Thoren M.H."/>
            <person name="Johannesson H."/>
        </authorList>
    </citation>
    <scope>NUCLEOTIDE SEQUENCE</scope>
    <source>
        <strain evidence="2">CBS 232.78</strain>
    </source>
</reference>
<dbReference type="EMBL" id="JAULSW010000004">
    <property type="protein sequence ID" value="KAK3385173.1"/>
    <property type="molecule type" value="Genomic_DNA"/>
</dbReference>
<accession>A0AAE0NP67</accession>
<dbReference type="Proteomes" id="UP001285441">
    <property type="component" value="Unassembled WGS sequence"/>
</dbReference>
<proteinExistence type="predicted"/>
<gene>
    <name evidence="2" type="ORF">B0H63DRAFT_472474</name>
</gene>
<keyword evidence="1" id="KW-0732">Signal</keyword>
<name>A0AAE0NP67_9PEZI</name>
<dbReference type="Gene3D" id="3.10.450.50">
    <property type="match status" value="1"/>
</dbReference>
<comment type="caution">
    <text evidence="2">The sequence shown here is derived from an EMBL/GenBank/DDBJ whole genome shotgun (WGS) entry which is preliminary data.</text>
</comment>